<dbReference type="EMBL" id="QEKW01000016">
    <property type="protein sequence ID" value="PVZ05001.1"/>
    <property type="molecule type" value="Genomic_DNA"/>
</dbReference>
<dbReference type="RefSeq" id="WP_116710531.1">
    <property type="nucleotide sequence ID" value="NZ_QEKW01000016.1"/>
</dbReference>
<dbReference type="OrthoDB" id="9808843at2"/>
<evidence type="ECO:0000313" key="3">
    <source>
        <dbReference type="EMBL" id="PVZ05001.1"/>
    </source>
</evidence>
<evidence type="ECO:0000256" key="1">
    <source>
        <dbReference type="ARBA" id="ARBA00023125"/>
    </source>
</evidence>
<comment type="caution">
    <text evidence="3">The sequence shown here is derived from an EMBL/GenBank/DDBJ whole genome shotgun (WGS) entry which is preliminary data.</text>
</comment>
<evidence type="ECO:0000259" key="2">
    <source>
        <dbReference type="PROSITE" id="PS50043"/>
    </source>
</evidence>
<dbReference type="GO" id="GO:0006355">
    <property type="term" value="P:regulation of DNA-templated transcription"/>
    <property type="evidence" value="ECO:0007669"/>
    <property type="project" value="InterPro"/>
</dbReference>
<dbReference type="Gene3D" id="1.10.10.10">
    <property type="entry name" value="Winged helix-like DNA-binding domain superfamily/Winged helix DNA-binding domain"/>
    <property type="match status" value="1"/>
</dbReference>
<organism evidence="3 4">
    <name type="scientific">Actinomycetospora cinnamomea</name>
    <dbReference type="NCBI Taxonomy" id="663609"/>
    <lineage>
        <taxon>Bacteria</taxon>
        <taxon>Bacillati</taxon>
        <taxon>Actinomycetota</taxon>
        <taxon>Actinomycetes</taxon>
        <taxon>Pseudonocardiales</taxon>
        <taxon>Pseudonocardiaceae</taxon>
        <taxon>Actinomycetospora</taxon>
    </lineage>
</organism>
<dbReference type="PANTHER" id="PTHR43214:SF42">
    <property type="entry name" value="TRANSCRIPTIONAL REGULATORY PROTEIN DESR"/>
    <property type="match status" value="1"/>
</dbReference>
<dbReference type="InterPro" id="IPR039420">
    <property type="entry name" value="WalR-like"/>
</dbReference>
<dbReference type="GO" id="GO:0003677">
    <property type="term" value="F:DNA binding"/>
    <property type="evidence" value="ECO:0007669"/>
    <property type="project" value="UniProtKB-KW"/>
</dbReference>
<dbReference type="PANTHER" id="PTHR43214">
    <property type="entry name" value="TWO-COMPONENT RESPONSE REGULATOR"/>
    <property type="match status" value="1"/>
</dbReference>
<dbReference type="PRINTS" id="PR00038">
    <property type="entry name" value="HTHLUXR"/>
</dbReference>
<dbReference type="InterPro" id="IPR016032">
    <property type="entry name" value="Sig_transdc_resp-reg_C-effctor"/>
</dbReference>
<dbReference type="InterPro" id="IPR000792">
    <property type="entry name" value="Tscrpt_reg_LuxR_C"/>
</dbReference>
<keyword evidence="1" id="KW-0238">DNA-binding</keyword>
<dbReference type="SMART" id="SM00421">
    <property type="entry name" value="HTH_LUXR"/>
    <property type="match status" value="1"/>
</dbReference>
<dbReference type="SUPFAM" id="SSF46894">
    <property type="entry name" value="C-terminal effector domain of the bipartite response regulators"/>
    <property type="match status" value="1"/>
</dbReference>
<keyword evidence="4" id="KW-1185">Reference proteome</keyword>
<gene>
    <name evidence="3" type="ORF">C8D89_116108</name>
</gene>
<sequence length="553" mass="58259">MDDLDDVLVAARAAYADRRWANAREGLGAAAAGRDLPGVDLALLHDAAWWLGRADESIAVGTDAYRELVADGDPRRAAWVAIGVAVNHLLRGEEERGLAWLGRAGGLLADQPECPEQGYLRHLTEVEAGLDGPDLEVAAAAAREVRALGRRLGEATLVACGQLGEGRALLRLGRVPEGMALLDQAMLAVATGELHPEWAGDLYCNTMAACVELGDIRRARRWTAATEQWLATVGEAVLFRGICRVHRAQLHLVAGDWGHAERDAEAVCRDLADIHTAAAAEGHYLLGEVHRLRGEGTTAEQAYRAAHRRGRDPQPGLALLRLAQGRTEAAAAAVRTALVAEPGHPLRRAPLCAAQVEIAIAAADMPTARKASDELTETATTFAGPALAAAARQAAGAVRLAGGQAHEALSALRDACRAWRELGAPYEAARVRVLLAAAHRELGDDDTAQWERDEAVATFTALGARPDLRTLADSVGAAPGGLTAREVEVLRHLAAGASNRTIGTALVISEKTVARHLANVYTKLGVTSRTAAAAVAFARGLAPPTPAAPPRPR</sequence>
<dbReference type="Pfam" id="PF00196">
    <property type="entry name" value="GerE"/>
    <property type="match status" value="1"/>
</dbReference>
<dbReference type="Proteomes" id="UP000245639">
    <property type="component" value="Unassembled WGS sequence"/>
</dbReference>
<dbReference type="InterPro" id="IPR011990">
    <property type="entry name" value="TPR-like_helical_dom_sf"/>
</dbReference>
<name>A0A2U1EYL5_9PSEU</name>
<reference evidence="3 4" key="1">
    <citation type="submission" date="2018-04" db="EMBL/GenBank/DDBJ databases">
        <title>Genomic Encyclopedia of Type Strains, Phase IV (KMG-IV): sequencing the most valuable type-strain genomes for metagenomic binning, comparative biology and taxonomic classification.</title>
        <authorList>
            <person name="Goeker M."/>
        </authorList>
    </citation>
    <scope>NUCLEOTIDE SEQUENCE [LARGE SCALE GENOMIC DNA]</scope>
    <source>
        <strain evidence="3 4">DSM 45771</strain>
    </source>
</reference>
<dbReference type="CDD" id="cd06170">
    <property type="entry name" value="LuxR_C_like"/>
    <property type="match status" value="1"/>
</dbReference>
<evidence type="ECO:0000313" key="4">
    <source>
        <dbReference type="Proteomes" id="UP000245639"/>
    </source>
</evidence>
<dbReference type="PROSITE" id="PS00622">
    <property type="entry name" value="HTH_LUXR_1"/>
    <property type="match status" value="1"/>
</dbReference>
<dbReference type="SUPFAM" id="SSF48452">
    <property type="entry name" value="TPR-like"/>
    <property type="match status" value="2"/>
</dbReference>
<accession>A0A2U1EYL5</accession>
<dbReference type="PROSITE" id="PS50043">
    <property type="entry name" value="HTH_LUXR_2"/>
    <property type="match status" value="1"/>
</dbReference>
<dbReference type="Gene3D" id="1.25.40.10">
    <property type="entry name" value="Tetratricopeptide repeat domain"/>
    <property type="match status" value="1"/>
</dbReference>
<protein>
    <submittedName>
        <fullName evidence="3">Regulatory LuxR family protein</fullName>
    </submittedName>
</protein>
<proteinExistence type="predicted"/>
<dbReference type="AlphaFoldDB" id="A0A2U1EYL5"/>
<dbReference type="InterPro" id="IPR036388">
    <property type="entry name" value="WH-like_DNA-bd_sf"/>
</dbReference>
<feature type="domain" description="HTH luxR-type" evidence="2">
    <location>
        <begin position="475"/>
        <end position="540"/>
    </location>
</feature>